<reference evidence="16" key="1">
    <citation type="submission" date="2017-04" db="EMBL/GenBank/DDBJ databases">
        <title>Genome evolution of the luminous symbionts of deep sea anglerfish.</title>
        <authorList>
            <person name="Hendry T.A."/>
        </authorList>
    </citation>
    <scope>NUCLEOTIDE SEQUENCE [LARGE SCALE GENOMIC DNA]</scope>
</reference>
<dbReference type="NCBIfam" id="TIGR00742">
    <property type="entry name" value="yjbN"/>
    <property type="match status" value="1"/>
</dbReference>
<keyword evidence="4 10" id="KW-0288">FMN</keyword>
<dbReference type="EMBL" id="CP020663">
    <property type="protein sequence ID" value="ATF10359.1"/>
    <property type="molecule type" value="Genomic_DNA"/>
</dbReference>
<dbReference type="GO" id="GO:0102264">
    <property type="term" value="F:tRNA-dihydrouridine20 synthase activity"/>
    <property type="evidence" value="ECO:0007669"/>
    <property type="project" value="UniProtKB-EC"/>
</dbReference>
<keyword evidence="16" id="KW-1185">Reference proteome</keyword>
<comment type="catalytic activity">
    <reaction evidence="10">
        <text>5,6-dihydrouridine(20a) in tRNA + NAD(+) = uridine(20a) in tRNA + NADH + H(+)</text>
        <dbReference type="Rhea" id="RHEA:53348"/>
        <dbReference type="Rhea" id="RHEA-COMP:13535"/>
        <dbReference type="Rhea" id="RHEA-COMP:13536"/>
        <dbReference type="ChEBI" id="CHEBI:15378"/>
        <dbReference type="ChEBI" id="CHEBI:57540"/>
        <dbReference type="ChEBI" id="CHEBI:57945"/>
        <dbReference type="ChEBI" id="CHEBI:65315"/>
        <dbReference type="ChEBI" id="CHEBI:74443"/>
    </reaction>
</comment>
<feature type="active site" description="Proton donor" evidence="10 12">
    <location>
        <position position="108"/>
    </location>
</feature>
<evidence type="ECO:0000256" key="12">
    <source>
        <dbReference type="PIRSR" id="PIRSR006621-1"/>
    </source>
</evidence>
<evidence type="ECO:0000256" key="5">
    <source>
        <dbReference type="ARBA" id="ARBA00022694"/>
    </source>
</evidence>
<dbReference type="HAMAP" id="MF_02041">
    <property type="entry name" value="DusA_subfam"/>
    <property type="match status" value="1"/>
</dbReference>
<feature type="site" description="Interacts with tRNA" evidence="10">
    <location>
        <position position="105"/>
    </location>
</feature>
<feature type="binding site" evidence="10">
    <location>
        <begin position="26"/>
        <end position="28"/>
    </location>
    <ligand>
        <name>FMN</name>
        <dbReference type="ChEBI" id="CHEBI:58210"/>
    </ligand>
</feature>
<dbReference type="NCBIfam" id="NF008774">
    <property type="entry name" value="PRK11815.1"/>
    <property type="match status" value="1"/>
</dbReference>
<evidence type="ECO:0000256" key="3">
    <source>
        <dbReference type="ARBA" id="ARBA00022630"/>
    </source>
</evidence>
<gene>
    <name evidence="10" type="primary">dusA</name>
    <name evidence="15" type="ORF">BTN50_1944</name>
</gene>
<organism evidence="15 16">
    <name type="scientific">Candidatus Enterovibrio altilux</name>
    <dbReference type="NCBI Taxonomy" id="1927128"/>
    <lineage>
        <taxon>Bacteria</taxon>
        <taxon>Pseudomonadati</taxon>
        <taxon>Pseudomonadota</taxon>
        <taxon>Gammaproteobacteria</taxon>
        <taxon>Vibrionales</taxon>
        <taxon>Vibrionaceae</taxon>
        <taxon>Enterovibrio</taxon>
    </lineage>
</organism>
<name>A0A291BBF3_9GAMM</name>
<dbReference type="Gene3D" id="1.20.120.1460">
    <property type="match status" value="1"/>
</dbReference>
<feature type="binding site" evidence="10 13">
    <location>
        <begin position="242"/>
        <end position="243"/>
    </location>
    <ligand>
        <name>FMN</name>
        <dbReference type="ChEBI" id="CHEBI:58210"/>
    </ligand>
</feature>
<evidence type="ECO:0000256" key="11">
    <source>
        <dbReference type="PIRNR" id="PIRNR006621"/>
    </source>
</evidence>
<dbReference type="FunFam" id="3.20.20.70:FF:000083">
    <property type="entry name" value="tRNA-dihydrouridine(20/20a) synthase"/>
    <property type="match status" value="1"/>
</dbReference>
<keyword evidence="6 10" id="KW-0521">NADP</keyword>
<feature type="binding site" evidence="10 13">
    <location>
        <position position="78"/>
    </location>
    <ligand>
        <name>FMN</name>
        <dbReference type="ChEBI" id="CHEBI:58210"/>
    </ligand>
</feature>
<sequence>MTQLSNTQVTPDLEPFFTTTHFSVAPMLNWTDHHCQHFHRLFSKNTLLYSEMVTTGAMIHGKKNLLRCNDEDHPVALQLGGSNPIDLAMCAKLAVERGYDEINLNVGCPSDRVQNGRFGACLMGEANLVAQCISAMKEVVDIPVTVKTRIGIDDQNSYEFLINFVRIVHERSGCSNFTIHARIAWLSGLSPKENREIPPLNYSRVYQLKKDCSHLTIGINGGIKSLEEAKTHLMFMDGVMIGRAAYQNPYMLAEVDQRLFGSNAPIIKRSDAVKAMFPYIEVQLSNGSYLNHISRHMLGVFQNIPGARQWRRYISENAHKPGSGIEVLETALTKISSELNI</sequence>
<dbReference type="InterPro" id="IPR018517">
    <property type="entry name" value="tRNA_hU_synthase_CS"/>
</dbReference>
<feature type="binding site" evidence="10 13">
    <location>
        <position position="180"/>
    </location>
    <ligand>
        <name>FMN</name>
        <dbReference type="ChEBI" id="CHEBI:58210"/>
    </ligand>
</feature>
<keyword evidence="13" id="KW-0547">Nucleotide-binding</keyword>
<evidence type="ECO:0000256" key="2">
    <source>
        <dbReference type="ARBA" id="ARBA00022555"/>
    </source>
</evidence>
<evidence type="ECO:0000313" key="15">
    <source>
        <dbReference type="EMBL" id="ATF10359.1"/>
    </source>
</evidence>
<dbReference type="InterPro" id="IPR013785">
    <property type="entry name" value="Aldolase_TIM"/>
</dbReference>
<dbReference type="PANTHER" id="PTHR42907:SF1">
    <property type="entry name" value="FMN-LINKED OXIDOREDUCTASES SUPERFAMILY PROTEIN"/>
    <property type="match status" value="1"/>
</dbReference>
<evidence type="ECO:0000256" key="13">
    <source>
        <dbReference type="PIRSR" id="PIRSR006621-2"/>
    </source>
</evidence>
<dbReference type="GO" id="GO:0010181">
    <property type="term" value="F:FMN binding"/>
    <property type="evidence" value="ECO:0007669"/>
    <property type="project" value="UniProtKB-UniRule"/>
</dbReference>
<dbReference type="InterPro" id="IPR004653">
    <property type="entry name" value="DusA"/>
</dbReference>
<dbReference type="EC" id="1.3.1.91" evidence="10"/>
<comment type="catalytic activity">
    <reaction evidence="10">
        <text>5,6-dihydrouridine(20a) in tRNA + NADP(+) = uridine(20a) in tRNA + NADPH + H(+)</text>
        <dbReference type="Rhea" id="RHEA:53344"/>
        <dbReference type="Rhea" id="RHEA-COMP:13535"/>
        <dbReference type="Rhea" id="RHEA-COMP:13536"/>
        <dbReference type="ChEBI" id="CHEBI:15378"/>
        <dbReference type="ChEBI" id="CHEBI:57783"/>
        <dbReference type="ChEBI" id="CHEBI:58349"/>
        <dbReference type="ChEBI" id="CHEBI:65315"/>
        <dbReference type="ChEBI" id="CHEBI:74443"/>
    </reaction>
</comment>
<evidence type="ECO:0000313" key="16">
    <source>
        <dbReference type="Proteomes" id="UP000218160"/>
    </source>
</evidence>
<dbReference type="GO" id="GO:0050660">
    <property type="term" value="F:flavin adenine dinucleotide binding"/>
    <property type="evidence" value="ECO:0007669"/>
    <property type="project" value="InterPro"/>
</dbReference>
<dbReference type="PANTHER" id="PTHR42907">
    <property type="entry name" value="FMN-LINKED OXIDOREDUCTASES SUPERFAMILY PROTEIN"/>
    <property type="match status" value="1"/>
</dbReference>
<feature type="site" description="Interacts with tRNA; defines subfamily-specific binding signature" evidence="10">
    <location>
        <position position="308"/>
    </location>
</feature>
<dbReference type="KEGG" id="elux:BTN50_1944"/>
<dbReference type="OrthoDB" id="9783413at2"/>
<dbReference type="PIRSF" id="PIRSF006621">
    <property type="entry name" value="Dus"/>
    <property type="match status" value="1"/>
</dbReference>
<comment type="similarity">
    <text evidence="10">Belongs to the Dus family. DusA subfamily.</text>
</comment>
<dbReference type="CDD" id="cd02801">
    <property type="entry name" value="DUS_like_FMN"/>
    <property type="match status" value="1"/>
</dbReference>
<dbReference type="GO" id="GO:0102266">
    <property type="term" value="F:tRNA-dihydrouridine20a synthase activity"/>
    <property type="evidence" value="ECO:0007669"/>
    <property type="project" value="RHEA"/>
</dbReference>
<evidence type="ECO:0000256" key="10">
    <source>
        <dbReference type="HAMAP-Rule" id="MF_02041"/>
    </source>
</evidence>
<dbReference type="PROSITE" id="PS01136">
    <property type="entry name" value="UPF0034"/>
    <property type="match status" value="1"/>
</dbReference>
<evidence type="ECO:0000256" key="6">
    <source>
        <dbReference type="ARBA" id="ARBA00022857"/>
    </source>
</evidence>
<feature type="binding site" evidence="10 13">
    <location>
        <position position="147"/>
    </location>
    <ligand>
        <name>FMN</name>
        <dbReference type="ChEBI" id="CHEBI:58210"/>
    </ligand>
</feature>
<proteinExistence type="inferred from homology"/>
<comment type="catalytic activity">
    <reaction evidence="10">
        <text>5,6-dihydrouridine(20) in tRNA + NAD(+) = uridine(20) in tRNA + NADH + H(+)</text>
        <dbReference type="Rhea" id="RHEA:53340"/>
        <dbReference type="Rhea" id="RHEA-COMP:13533"/>
        <dbReference type="Rhea" id="RHEA-COMP:13534"/>
        <dbReference type="ChEBI" id="CHEBI:15378"/>
        <dbReference type="ChEBI" id="CHEBI:57540"/>
        <dbReference type="ChEBI" id="CHEBI:57945"/>
        <dbReference type="ChEBI" id="CHEBI:65315"/>
        <dbReference type="ChEBI" id="CHEBI:74443"/>
        <dbReference type="EC" id="1.3.1.91"/>
    </reaction>
</comment>
<evidence type="ECO:0000256" key="7">
    <source>
        <dbReference type="ARBA" id="ARBA00022884"/>
    </source>
</evidence>
<keyword evidence="2 10" id="KW-0820">tRNA-binding</keyword>
<feature type="site" description="Interacts with tRNA" evidence="10">
    <location>
        <position position="195"/>
    </location>
</feature>
<dbReference type="InterPro" id="IPR001269">
    <property type="entry name" value="DUS_fam"/>
</dbReference>
<evidence type="ECO:0000256" key="9">
    <source>
        <dbReference type="ARBA" id="ARBA00058013"/>
    </source>
</evidence>
<dbReference type="RefSeq" id="WP_096619786.1">
    <property type="nucleotide sequence ID" value="NZ_CP020663.1"/>
</dbReference>
<dbReference type="SUPFAM" id="SSF51395">
    <property type="entry name" value="FMN-linked oxidoreductases"/>
    <property type="match status" value="1"/>
</dbReference>
<dbReference type="AlphaFoldDB" id="A0A291BBF3"/>
<dbReference type="Pfam" id="PF01207">
    <property type="entry name" value="Dus"/>
    <property type="match status" value="1"/>
</dbReference>
<keyword evidence="5 10" id="KW-0819">tRNA processing</keyword>
<accession>A0A291BBF3</accession>
<dbReference type="Gene3D" id="3.20.20.70">
    <property type="entry name" value="Aldolase class I"/>
    <property type="match status" value="1"/>
</dbReference>
<evidence type="ECO:0000256" key="1">
    <source>
        <dbReference type="ARBA" id="ARBA00001917"/>
    </source>
</evidence>
<dbReference type="GO" id="GO:0000049">
    <property type="term" value="F:tRNA binding"/>
    <property type="evidence" value="ECO:0007669"/>
    <property type="project" value="UniProtKB-UniRule"/>
</dbReference>
<evidence type="ECO:0000256" key="8">
    <source>
        <dbReference type="ARBA" id="ARBA00023002"/>
    </source>
</evidence>
<protein>
    <recommendedName>
        <fullName evidence="10">tRNA-dihydrouridine(20/20a) synthase</fullName>
        <ecNumber evidence="10">1.3.1.91</ecNumber>
    </recommendedName>
    <alternativeName>
        <fullName evidence="10">U20-specific dihydrouridine synthase</fullName>
        <shortName evidence="10">U20-specific Dus</shortName>
    </alternativeName>
    <alternativeName>
        <fullName evidence="10">tRNA-dihydrouridine synthase A</fullName>
    </alternativeName>
</protein>
<feature type="domain" description="DUS-like FMN-binding" evidence="14">
    <location>
        <begin position="24"/>
        <end position="334"/>
    </location>
</feature>
<keyword evidence="8 10" id="KW-0560">Oxidoreductase</keyword>
<feature type="site" description="Interacts with tRNA; defines subfamily-specific binding signature" evidence="10">
    <location>
        <position position="192"/>
    </location>
</feature>
<comment type="cofactor">
    <cofactor evidence="1 10 11 13">
        <name>FMN</name>
        <dbReference type="ChEBI" id="CHEBI:58210"/>
    </cofactor>
</comment>
<feature type="binding site" evidence="10 13">
    <location>
        <begin position="220"/>
        <end position="222"/>
    </location>
    <ligand>
        <name>FMN</name>
        <dbReference type="ChEBI" id="CHEBI:58210"/>
    </ligand>
</feature>
<comment type="similarity">
    <text evidence="11">Belongs to the dus family.</text>
</comment>
<evidence type="ECO:0000259" key="14">
    <source>
        <dbReference type="Pfam" id="PF01207"/>
    </source>
</evidence>
<dbReference type="Proteomes" id="UP000218160">
    <property type="component" value="Chromosome 2"/>
</dbReference>
<keyword evidence="3 10" id="KW-0285">Flavoprotein</keyword>
<dbReference type="InterPro" id="IPR035587">
    <property type="entry name" value="DUS-like_FMN-bd"/>
</dbReference>
<keyword evidence="7 10" id="KW-0694">RNA-binding</keyword>
<comment type="catalytic activity">
    <reaction evidence="10">
        <text>5,6-dihydrouridine(20) in tRNA + NADP(+) = uridine(20) in tRNA + NADPH + H(+)</text>
        <dbReference type="Rhea" id="RHEA:53336"/>
        <dbReference type="Rhea" id="RHEA-COMP:13533"/>
        <dbReference type="Rhea" id="RHEA-COMP:13534"/>
        <dbReference type="ChEBI" id="CHEBI:15378"/>
        <dbReference type="ChEBI" id="CHEBI:57783"/>
        <dbReference type="ChEBI" id="CHEBI:58349"/>
        <dbReference type="ChEBI" id="CHEBI:65315"/>
        <dbReference type="ChEBI" id="CHEBI:74443"/>
        <dbReference type="EC" id="1.3.1.91"/>
    </reaction>
</comment>
<evidence type="ECO:0000256" key="4">
    <source>
        <dbReference type="ARBA" id="ARBA00022643"/>
    </source>
</evidence>
<comment type="function">
    <text evidence="9 10">Catalyzes the synthesis of 5,6-dihydrouridine (D), a modified base found in the D-loop of most tRNAs, via the reduction of the C5-C6 double bond in target uridines. Specifically modifies U20 and U20a in tRNAs.</text>
</comment>
<feature type="site" description="Interacts with tRNA; defines subfamily-specific binding signature" evidence="10">
    <location>
        <position position="311"/>
    </location>
</feature>